<dbReference type="VEuPathDB" id="FungiDB:GGTG_00474"/>
<reference evidence="1" key="3">
    <citation type="submission" date="2010-09" db="EMBL/GenBank/DDBJ databases">
        <title>Annotation of Gaeumannomyces graminis var. tritici R3-111a-1.</title>
        <authorList>
            <consortium name="The Broad Institute Genome Sequencing Platform"/>
            <person name="Ma L.-J."/>
            <person name="Dead R."/>
            <person name="Young S.K."/>
            <person name="Zeng Q."/>
            <person name="Gargeya S."/>
            <person name="Fitzgerald M."/>
            <person name="Haas B."/>
            <person name="Abouelleil A."/>
            <person name="Alvarado L."/>
            <person name="Arachchi H.M."/>
            <person name="Berlin A."/>
            <person name="Brown A."/>
            <person name="Chapman S.B."/>
            <person name="Chen Z."/>
            <person name="Dunbar C."/>
            <person name="Freedman E."/>
            <person name="Gearin G."/>
            <person name="Gellesch M."/>
            <person name="Goldberg J."/>
            <person name="Griggs A."/>
            <person name="Gujja S."/>
            <person name="Heiman D."/>
            <person name="Howarth C."/>
            <person name="Larson L."/>
            <person name="Lui A."/>
            <person name="MacDonald P.J.P."/>
            <person name="Mehta T."/>
            <person name="Montmayeur A."/>
            <person name="Murphy C."/>
            <person name="Neiman D."/>
            <person name="Pearson M."/>
            <person name="Priest M."/>
            <person name="Roberts A."/>
            <person name="Saif S."/>
            <person name="Shea T."/>
            <person name="Shenoy N."/>
            <person name="Sisk P."/>
            <person name="Stolte C."/>
            <person name="Sykes S."/>
            <person name="Yandava C."/>
            <person name="Wortman J."/>
            <person name="Nusbaum C."/>
            <person name="Birren B."/>
        </authorList>
    </citation>
    <scope>NUCLEOTIDE SEQUENCE</scope>
    <source>
        <strain evidence="1">R3-111a-1</strain>
    </source>
</reference>
<evidence type="ECO:0000313" key="1">
    <source>
        <dbReference type="EMBL" id="EJT80475.1"/>
    </source>
</evidence>
<dbReference type="EMBL" id="GL385395">
    <property type="protein sequence ID" value="EJT80475.1"/>
    <property type="molecule type" value="Genomic_DNA"/>
</dbReference>
<dbReference type="AlphaFoldDB" id="J3NGT5"/>
<dbReference type="EnsemblFungi" id="EJT80475">
    <property type="protein sequence ID" value="EJT80475"/>
    <property type="gene ID" value="GGTG_00474"/>
</dbReference>
<dbReference type="Proteomes" id="UP000006039">
    <property type="component" value="Unassembled WGS sequence"/>
</dbReference>
<keyword evidence="3" id="KW-1185">Reference proteome</keyword>
<protein>
    <submittedName>
        <fullName evidence="1 2">Uncharacterized protein</fullName>
    </submittedName>
</protein>
<evidence type="ECO:0000313" key="3">
    <source>
        <dbReference type="Proteomes" id="UP000006039"/>
    </source>
</evidence>
<reference evidence="3" key="1">
    <citation type="submission" date="2010-07" db="EMBL/GenBank/DDBJ databases">
        <title>The genome sequence of Gaeumannomyces graminis var. tritici strain R3-111a-1.</title>
        <authorList>
            <consortium name="The Broad Institute Genome Sequencing Platform"/>
            <person name="Ma L.-J."/>
            <person name="Dead R."/>
            <person name="Young S."/>
            <person name="Zeng Q."/>
            <person name="Koehrsen M."/>
            <person name="Alvarado L."/>
            <person name="Berlin A."/>
            <person name="Chapman S.B."/>
            <person name="Chen Z."/>
            <person name="Freedman E."/>
            <person name="Gellesch M."/>
            <person name="Goldberg J."/>
            <person name="Griggs A."/>
            <person name="Gujja S."/>
            <person name="Heilman E.R."/>
            <person name="Heiman D."/>
            <person name="Hepburn T."/>
            <person name="Howarth C."/>
            <person name="Jen D."/>
            <person name="Larson L."/>
            <person name="Mehta T."/>
            <person name="Neiman D."/>
            <person name="Pearson M."/>
            <person name="Roberts A."/>
            <person name="Saif S."/>
            <person name="Shea T."/>
            <person name="Shenoy N."/>
            <person name="Sisk P."/>
            <person name="Stolte C."/>
            <person name="Sykes S."/>
            <person name="Walk T."/>
            <person name="White J."/>
            <person name="Yandava C."/>
            <person name="Haas B."/>
            <person name="Nusbaum C."/>
            <person name="Birren B."/>
        </authorList>
    </citation>
    <scope>NUCLEOTIDE SEQUENCE [LARGE SCALE GENOMIC DNA]</scope>
    <source>
        <strain evidence="3">R3-111a-1</strain>
    </source>
</reference>
<reference evidence="2" key="5">
    <citation type="submission" date="2018-04" db="UniProtKB">
        <authorList>
            <consortium name="EnsemblFungi"/>
        </authorList>
    </citation>
    <scope>IDENTIFICATION</scope>
    <source>
        <strain evidence="2">R3-111a-1</strain>
    </source>
</reference>
<dbReference type="GeneID" id="20340932"/>
<name>J3NGT5_GAET3</name>
<proteinExistence type="predicted"/>
<sequence length="103" mass="11121">MGEEAERHPIEAWDRVVLPLSLCSDEKGANQTRGIHSVTVTTKEHGVEADLLLSTWVLAEGFSPHACVCRPCSTFGLPILQHNGTETRCTRPGSSRAVPSLGL</sequence>
<organism evidence="1">
    <name type="scientific">Gaeumannomyces tritici (strain R3-111a-1)</name>
    <name type="common">Wheat and barley take-all root rot fungus</name>
    <name type="synonym">Gaeumannomyces graminis var. tritici</name>
    <dbReference type="NCBI Taxonomy" id="644352"/>
    <lineage>
        <taxon>Eukaryota</taxon>
        <taxon>Fungi</taxon>
        <taxon>Dikarya</taxon>
        <taxon>Ascomycota</taxon>
        <taxon>Pezizomycotina</taxon>
        <taxon>Sordariomycetes</taxon>
        <taxon>Sordariomycetidae</taxon>
        <taxon>Magnaporthales</taxon>
        <taxon>Magnaporthaceae</taxon>
        <taxon>Gaeumannomyces</taxon>
    </lineage>
</organism>
<gene>
    <name evidence="2" type="primary">20340932</name>
    <name evidence="1" type="ORF">GGTG_00474</name>
</gene>
<dbReference type="HOGENOM" id="CLU_2263936_0_0_1"/>
<reference evidence="2" key="4">
    <citation type="journal article" date="2015" name="G3 (Bethesda)">
        <title>Genome sequences of three phytopathogenic species of the Magnaporthaceae family of fungi.</title>
        <authorList>
            <person name="Okagaki L.H."/>
            <person name="Nunes C.C."/>
            <person name="Sailsbery J."/>
            <person name="Clay B."/>
            <person name="Brown D."/>
            <person name="John T."/>
            <person name="Oh Y."/>
            <person name="Young N."/>
            <person name="Fitzgerald M."/>
            <person name="Haas B.J."/>
            <person name="Zeng Q."/>
            <person name="Young S."/>
            <person name="Adiconis X."/>
            <person name="Fan L."/>
            <person name="Levin J.Z."/>
            <person name="Mitchell T.K."/>
            <person name="Okubara P.A."/>
            <person name="Farman M.L."/>
            <person name="Kohn L.M."/>
            <person name="Birren B."/>
            <person name="Ma L.-J."/>
            <person name="Dean R.A."/>
        </authorList>
    </citation>
    <scope>NUCLEOTIDE SEQUENCE</scope>
    <source>
        <strain evidence="2">R3-111a-1</strain>
    </source>
</reference>
<dbReference type="RefSeq" id="XP_009216484.1">
    <property type="nucleotide sequence ID" value="XM_009218220.1"/>
</dbReference>
<evidence type="ECO:0000313" key="2">
    <source>
        <dbReference type="EnsemblFungi" id="EJT80475"/>
    </source>
</evidence>
<reference evidence="1" key="2">
    <citation type="submission" date="2010-07" db="EMBL/GenBank/DDBJ databases">
        <authorList>
            <consortium name="The Broad Institute Genome Sequencing Platform"/>
            <consortium name="Broad Institute Genome Sequencing Center for Infectious Disease"/>
            <person name="Ma L.-J."/>
            <person name="Dead R."/>
            <person name="Young S."/>
            <person name="Zeng Q."/>
            <person name="Koehrsen M."/>
            <person name="Alvarado L."/>
            <person name="Berlin A."/>
            <person name="Chapman S.B."/>
            <person name="Chen Z."/>
            <person name="Freedman E."/>
            <person name="Gellesch M."/>
            <person name="Goldberg J."/>
            <person name="Griggs A."/>
            <person name="Gujja S."/>
            <person name="Heilman E.R."/>
            <person name="Heiman D."/>
            <person name="Hepburn T."/>
            <person name="Howarth C."/>
            <person name="Jen D."/>
            <person name="Larson L."/>
            <person name="Mehta T."/>
            <person name="Neiman D."/>
            <person name="Pearson M."/>
            <person name="Roberts A."/>
            <person name="Saif S."/>
            <person name="Shea T."/>
            <person name="Shenoy N."/>
            <person name="Sisk P."/>
            <person name="Stolte C."/>
            <person name="Sykes S."/>
            <person name="Walk T."/>
            <person name="White J."/>
            <person name="Yandava C."/>
            <person name="Haas B."/>
            <person name="Nusbaum C."/>
            <person name="Birren B."/>
        </authorList>
    </citation>
    <scope>NUCLEOTIDE SEQUENCE</scope>
    <source>
        <strain evidence="1">R3-111a-1</strain>
    </source>
</reference>
<accession>J3NGT5</accession>